<protein>
    <submittedName>
        <fullName evidence="2">Uncharacterized protein</fullName>
    </submittedName>
</protein>
<evidence type="ECO:0000313" key="2">
    <source>
        <dbReference type="EMBL" id="KAG8099800.1"/>
    </source>
</evidence>
<dbReference type="EMBL" id="JAAALK010000079">
    <property type="protein sequence ID" value="KAG8099800.1"/>
    <property type="molecule type" value="Genomic_DNA"/>
</dbReference>
<evidence type="ECO:0000313" key="3">
    <source>
        <dbReference type="Proteomes" id="UP000729402"/>
    </source>
</evidence>
<accession>A0A8J5X403</accession>
<organism evidence="2 3">
    <name type="scientific">Zizania palustris</name>
    <name type="common">Northern wild rice</name>
    <dbReference type="NCBI Taxonomy" id="103762"/>
    <lineage>
        <taxon>Eukaryota</taxon>
        <taxon>Viridiplantae</taxon>
        <taxon>Streptophyta</taxon>
        <taxon>Embryophyta</taxon>
        <taxon>Tracheophyta</taxon>
        <taxon>Spermatophyta</taxon>
        <taxon>Magnoliopsida</taxon>
        <taxon>Liliopsida</taxon>
        <taxon>Poales</taxon>
        <taxon>Poaceae</taxon>
        <taxon>BOP clade</taxon>
        <taxon>Oryzoideae</taxon>
        <taxon>Oryzeae</taxon>
        <taxon>Zizaniinae</taxon>
        <taxon>Zizania</taxon>
    </lineage>
</organism>
<keyword evidence="3" id="KW-1185">Reference proteome</keyword>
<comment type="caution">
    <text evidence="2">The sequence shown here is derived from an EMBL/GenBank/DDBJ whole genome shotgun (WGS) entry which is preliminary data.</text>
</comment>
<evidence type="ECO:0000256" key="1">
    <source>
        <dbReference type="SAM" id="MobiDB-lite"/>
    </source>
</evidence>
<name>A0A8J5X403_ZIZPA</name>
<dbReference type="AlphaFoldDB" id="A0A8J5X403"/>
<gene>
    <name evidence="2" type="ORF">GUJ93_ZPchr0013g35237</name>
</gene>
<reference evidence="2" key="1">
    <citation type="journal article" date="2021" name="bioRxiv">
        <title>Whole Genome Assembly and Annotation of Northern Wild Rice, Zizania palustris L., Supports a Whole Genome Duplication in the Zizania Genus.</title>
        <authorList>
            <person name="Haas M."/>
            <person name="Kono T."/>
            <person name="Macchietto M."/>
            <person name="Millas R."/>
            <person name="McGilp L."/>
            <person name="Shao M."/>
            <person name="Duquette J."/>
            <person name="Hirsch C.N."/>
            <person name="Kimball J."/>
        </authorList>
    </citation>
    <scope>NUCLEOTIDE SEQUENCE</scope>
    <source>
        <tissue evidence="2">Fresh leaf tissue</tissue>
    </source>
</reference>
<dbReference type="Proteomes" id="UP000729402">
    <property type="component" value="Unassembled WGS sequence"/>
</dbReference>
<sequence length="186" mass="20077">MKRLDVIEERLLPIQSLEERLTALEISVWSPPGRQELPAACVPAHTPEQGQDGRCRDFCQADRGEEGTRGVPCLAARKAGTEEPAATGTVTWDRIRRRAAREEGGRAQTSRRTARAEGGRALNRRQATRVEGGGTFIEWRPTVVSRRAGVCGGPARVLAPPSPVARRQVHLAAVTVAAALHGAEPP</sequence>
<reference evidence="2" key="2">
    <citation type="submission" date="2021-02" db="EMBL/GenBank/DDBJ databases">
        <authorList>
            <person name="Kimball J.A."/>
            <person name="Haas M.W."/>
            <person name="Macchietto M."/>
            <person name="Kono T."/>
            <person name="Duquette J."/>
            <person name="Shao M."/>
        </authorList>
    </citation>
    <scope>NUCLEOTIDE SEQUENCE</scope>
    <source>
        <tissue evidence="2">Fresh leaf tissue</tissue>
    </source>
</reference>
<proteinExistence type="predicted"/>
<feature type="region of interest" description="Disordered" evidence="1">
    <location>
        <begin position="99"/>
        <end position="128"/>
    </location>
</feature>